<protein>
    <recommendedName>
        <fullName evidence="5">Autophagy protein 5</fullName>
    </recommendedName>
</protein>
<dbReference type="Pfam" id="PF20637">
    <property type="entry name" value="ATG5_HBR"/>
    <property type="match status" value="1"/>
</dbReference>
<dbReference type="Gene3D" id="1.10.246.190">
    <property type="entry name" value="Autophagy protein Apg5, helix rich domain"/>
    <property type="match status" value="1"/>
</dbReference>
<feature type="domain" description="Autophagy protein ATG5 UblB" evidence="6">
    <location>
        <begin position="207"/>
        <end position="304"/>
    </location>
</feature>
<dbReference type="EMBL" id="JASJQH010006953">
    <property type="protein sequence ID" value="KAK9722286.1"/>
    <property type="molecule type" value="Genomic_DNA"/>
</dbReference>
<evidence type="ECO:0000256" key="3">
    <source>
        <dbReference type="ARBA" id="ARBA00022843"/>
    </source>
</evidence>
<comment type="subunit">
    <text evidence="5">Conjugated with ATG12.</text>
</comment>
<sequence>MNANQTSTHFTYINNPFVKSVWEGEIPIEFTLDPADAASLNTSVPEPHYALIRRCSYFPLVTASIMSQLLAPIESFDGKEADIWYSYNMVPLKWNYPVGLLYDLHTTSQGTTPSTDGTCLPWKIAVHCKEYPGDKLIRSPSSNMARDYFMSIMKEADYLRNGSTKKVMNLSKKDQIQLWDSIIADNIQDFWLVNAQLITNDNQPPKHVPLRIYLPADCPVLQEPITVYKENGEEYTIGEIFEILLPDLFKPSAEDSSTSSNEELNHPTLKASALIHGVTLSLDTPLPWLYQNLSFPDNFLHIVIVLGNS</sequence>
<feature type="domain" description="Autophagy protein ATG5 alpha-helical bundle region" evidence="7">
    <location>
        <begin position="144"/>
        <end position="199"/>
    </location>
</feature>
<evidence type="ECO:0000259" key="7">
    <source>
        <dbReference type="Pfam" id="PF20637"/>
    </source>
</evidence>
<dbReference type="Gene3D" id="3.10.20.90">
    <property type="entry name" value="Phosphatidylinositol 3-kinase Catalytic Subunit, Chain A, domain 1"/>
    <property type="match status" value="1"/>
</dbReference>
<evidence type="ECO:0000259" key="8">
    <source>
        <dbReference type="Pfam" id="PF20638"/>
    </source>
</evidence>
<accession>A0ABR2W786</accession>
<proteinExistence type="inferred from homology"/>
<evidence type="ECO:0000256" key="2">
    <source>
        <dbReference type="ARBA" id="ARBA00022499"/>
    </source>
</evidence>
<dbReference type="InterPro" id="IPR048318">
    <property type="entry name" value="ATG5_UblB"/>
</dbReference>
<keyword evidence="3 5" id="KW-0832">Ubl conjugation</keyword>
<evidence type="ECO:0000256" key="4">
    <source>
        <dbReference type="ARBA" id="ARBA00023006"/>
    </source>
</evidence>
<dbReference type="Proteomes" id="UP001479436">
    <property type="component" value="Unassembled WGS sequence"/>
</dbReference>
<dbReference type="InterPro" id="IPR048940">
    <property type="entry name" value="ATG5_HBR"/>
</dbReference>
<evidence type="ECO:0000313" key="9">
    <source>
        <dbReference type="EMBL" id="KAK9722286.1"/>
    </source>
</evidence>
<dbReference type="PANTHER" id="PTHR13040:SF2">
    <property type="entry name" value="AUTOPHAGY PROTEIN 5"/>
    <property type="match status" value="1"/>
</dbReference>
<dbReference type="Gene3D" id="3.10.20.620">
    <property type="match status" value="1"/>
</dbReference>
<organism evidence="9 10">
    <name type="scientific">Basidiobolus ranarum</name>
    <dbReference type="NCBI Taxonomy" id="34480"/>
    <lineage>
        <taxon>Eukaryota</taxon>
        <taxon>Fungi</taxon>
        <taxon>Fungi incertae sedis</taxon>
        <taxon>Zoopagomycota</taxon>
        <taxon>Entomophthoromycotina</taxon>
        <taxon>Basidiobolomycetes</taxon>
        <taxon>Basidiobolales</taxon>
        <taxon>Basidiobolaceae</taxon>
        <taxon>Basidiobolus</taxon>
    </lineage>
</organism>
<keyword evidence="10" id="KW-1185">Reference proteome</keyword>
<reference evidence="9 10" key="1">
    <citation type="submission" date="2023-04" db="EMBL/GenBank/DDBJ databases">
        <title>Genome of Basidiobolus ranarum AG-B5.</title>
        <authorList>
            <person name="Stajich J.E."/>
            <person name="Carter-House D."/>
            <person name="Gryganskyi A."/>
        </authorList>
    </citation>
    <scope>NUCLEOTIDE SEQUENCE [LARGE SCALE GENOMIC DNA]</scope>
    <source>
        <strain evidence="9 10">AG-B5</strain>
    </source>
</reference>
<evidence type="ECO:0000256" key="5">
    <source>
        <dbReference type="RuleBase" id="RU361202"/>
    </source>
</evidence>
<comment type="similarity">
    <text evidence="1 5">Belongs to the ATG5 family.</text>
</comment>
<keyword evidence="5" id="KW-0813">Transport</keyword>
<dbReference type="InterPro" id="IPR042526">
    <property type="entry name" value="Atg5_HR"/>
</dbReference>
<comment type="caution">
    <text evidence="9">The sequence shown here is derived from an EMBL/GenBank/DDBJ whole genome shotgun (WGS) entry which is preliminary data.</text>
</comment>
<dbReference type="Pfam" id="PF20638">
    <property type="entry name" value="ATG5_UblA"/>
    <property type="match status" value="1"/>
</dbReference>
<name>A0ABR2W786_9FUNG</name>
<dbReference type="InterPro" id="IPR007239">
    <property type="entry name" value="Atg5"/>
</dbReference>
<comment type="subcellular location">
    <subcellularLocation>
        <location evidence="5">Preautophagosomal structure membrane</location>
        <topology evidence="5">Peripheral membrane protein</topology>
    </subcellularLocation>
</comment>
<evidence type="ECO:0000256" key="1">
    <source>
        <dbReference type="ARBA" id="ARBA00006910"/>
    </source>
</evidence>
<dbReference type="InterPro" id="IPR042527">
    <property type="entry name" value="Atg5_UblA_dom_sf"/>
</dbReference>
<comment type="function">
    <text evidence="5">Involved in cytoplasm to vacuole transport (Cvt) and autophagic vesicle formation.</text>
</comment>
<feature type="domain" description="Autophagy protein ATG5 UblA" evidence="8">
    <location>
        <begin position="21"/>
        <end position="128"/>
    </location>
</feature>
<keyword evidence="4 5" id="KW-0072">Autophagy</keyword>
<gene>
    <name evidence="9" type="primary">ATG5</name>
    <name evidence="9" type="ORF">K7432_002770</name>
</gene>
<evidence type="ECO:0000259" key="6">
    <source>
        <dbReference type="Pfam" id="PF04106"/>
    </source>
</evidence>
<keyword evidence="2 5" id="KW-1017">Isopeptide bond</keyword>
<keyword evidence="5" id="KW-0472">Membrane</keyword>
<evidence type="ECO:0000313" key="10">
    <source>
        <dbReference type="Proteomes" id="UP001479436"/>
    </source>
</evidence>
<dbReference type="Pfam" id="PF04106">
    <property type="entry name" value="ATG5_UblB"/>
    <property type="match status" value="1"/>
</dbReference>
<dbReference type="InterPro" id="IPR048939">
    <property type="entry name" value="ATG5_UblA"/>
</dbReference>
<dbReference type="PANTHER" id="PTHR13040">
    <property type="entry name" value="AUTOPHAGY PROTEIN 5"/>
    <property type="match status" value="1"/>
</dbReference>